<dbReference type="Proteomes" id="UP000318483">
    <property type="component" value="Chromosome"/>
</dbReference>
<gene>
    <name evidence="1" type="ORF">FPZ52_00140</name>
</gene>
<organism evidence="1 2">
    <name type="scientific">Qingshengfaniella alkalisoli</name>
    <dbReference type="NCBI Taxonomy" id="2599296"/>
    <lineage>
        <taxon>Bacteria</taxon>
        <taxon>Pseudomonadati</taxon>
        <taxon>Pseudomonadota</taxon>
        <taxon>Alphaproteobacteria</taxon>
        <taxon>Rhodobacterales</taxon>
        <taxon>Paracoccaceae</taxon>
        <taxon>Qingshengfaniella</taxon>
    </lineage>
</organism>
<reference evidence="1 2" key="1">
    <citation type="submission" date="2019-07" db="EMBL/GenBank/DDBJ databases">
        <title>Litoreibacter alkalisoli sp. nov., isolated from saline-alkaline soil.</title>
        <authorList>
            <person name="Wang S."/>
            <person name="Xu L."/>
            <person name="Xing Y.-T."/>
            <person name="Sun J.-Q."/>
        </authorList>
    </citation>
    <scope>NUCLEOTIDE SEQUENCE [LARGE SCALE GENOMIC DNA]</scope>
    <source>
        <strain evidence="1 2">LN3S51</strain>
    </source>
</reference>
<dbReference type="RefSeq" id="WP_146362587.1">
    <property type="nucleotide sequence ID" value="NZ_CP042261.1"/>
</dbReference>
<dbReference type="KEGG" id="lit:FPZ52_00140"/>
<sequence>MSRLAAGIWVQAYLTRLQLENIPAYVLAKGDATAGAVMVKVATLDGQAALHQRSFDLMTGERRWMVMADGSEADVDEVIVRQRKMDPDLWVIEVESREGRHLLDEPGLSD</sequence>
<dbReference type="AlphaFoldDB" id="A0A5B8I6U3"/>
<evidence type="ECO:0000313" key="1">
    <source>
        <dbReference type="EMBL" id="QDY68196.1"/>
    </source>
</evidence>
<name>A0A5B8I6U3_9RHOB</name>
<dbReference type="EMBL" id="CP042261">
    <property type="protein sequence ID" value="QDY68196.1"/>
    <property type="molecule type" value="Genomic_DNA"/>
</dbReference>
<dbReference type="Pfam" id="PF07372">
    <property type="entry name" value="DUF1491"/>
    <property type="match status" value="1"/>
</dbReference>
<dbReference type="OrthoDB" id="9809136at2"/>
<protein>
    <submittedName>
        <fullName evidence="1">DUF1491 family protein</fullName>
    </submittedName>
</protein>
<proteinExistence type="predicted"/>
<dbReference type="Gene3D" id="3.40.1530.20">
    <property type="entry name" value="Protein of unknown function (DUF1491)"/>
    <property type="match status" value="1"/>
</dbReference>
<evidence type="ECO:0000313" key="2">
    <source>
        <dbReference type="Proteomes" id="UP000318483"/>
    </source>
</evidence>
<dbReference type="InterPro" id="IPR009964">
    <property type="entry name" value="DUF1491"/>
</dbReference>
<keyword evidence="2" id="KW-1185">Reference proteome</keyword>
<accession>A0A5B8I6U3</accession>